<evidence type="ECO:0000313" key="2">
    <source>
        <dbReference type="EMBL" id="RRJ89001.1"/>
    </source>
</evidence>
<accession>A0A3P3W1T3</accession>
<protein>
    <submittedName>
        <fullName evidence="2">DUF3108 domain-containing protein</fullName>
    </submittedName>
</protein>
<proteinExistence type="predicted"/>
<dbReference type="Pfam" id="PF11306">
    <property type="entry name" value="DUF3108"/>
    <property type="match status" value="1"/>
</dbReference>
<sequence>MKNTLFTILILLTSWLSFAQESAFQAGESFKFQISYGFVNAGEATLNLSSATYDGKSVYHAKGYGYTTGITKKLFKVEDDYQSYFDKVTGRPYRFIRKIDEGGYKKNQEGFFDQNMKTVLVKDYKNNSQKTFNVGTNIQDIVSSFYYLRNHEKIKSLKKGETIEIDMFFDDETFKFKLKFMGKEEIKTKFGKINALKFRPYVQSGRVFKEDESLTLWVSDDENKVPLKIQASLMVGSLKAELIKYSGLKHKIVFKK</sequence>
<keyword evidence="3" id="KW-1185">Reference proteome</keyword>
<dbReference type="AlphaFoldDB" id="A0A3P3W1T3"/>
<dbReference type="RefSeq" id="WP_125019813.1">
    <property type="nucleotide sequence ID" value="NZ_RQVQ01000035.1"/>
</dbReference>
<dbReference type="OrthoDB" id="9808473at2"/>
<organism evidence="2 3">
    <name type="scientific">Paenimyroides tangerinum</name>
    <dbReference type="NCBI Taxonomy" id="2488728"/>
    <lineage>
        <taxon>Bacteria</taxon>
        <taxon>Pseudomonadati</taxon>
        <taxon>Bacteroidota</taxon>
        <taxon>Flavobacteriia</taxon>
        <taxon>Flavobacteriales</taxon>
        <taxon>Flavobacteriaceae</taxon>
        <taxon>Paenimyroides</taxon>
    </lineage>
</organism>
<evidence type="ECO:0000256" key="1">
    <source>
        <dbReference type="SAM" id="SignalP"/>
    </source>
</evidence>
<feature type="signal peptide" evidence="1">
    <location>
        <begin position="1"/>
        <end position="19"/>
    </location>
</feature>
<name>A0A3P3W1T3_9FLAO</name>
<dbReference type="Proteomes" id="UP000275719">
    <property type="component" value="Unassembled WGS sequence"/>
</dbReference>
<reference evidence="2 3" key="1">
    <citation type="submission" date="2018-11" db="EMBL/GenBank/DDBJ databases">
        <title>Flavobacterium sp. nov., YIM 102701-2 draft genome.</title>
        <authorList>
            <person name="Li G."/>
            <person name="Jiang Y."/>
        </authorList>
    </citation>
    <scope>NUCLEOTIDE SEQUENCE [LARGE SCALE GENOMIC DNA]</scope>
    <source>
        <strain evidence="2 3">YIM 102701-2</strain>
    </source>
</reference>
<feature type="chain" id="PRO_5017924406" evidence="1">
    <location>
        <begin position="20"/>
        <end position="256"/>
    </location>
</feature>
<dbReference type="EMBL" id="RQVQ01000035">
    <property type="protein sequence ID" value="RRJ89001.1"/>
    <property type="molecule type" value="Genomic_DNA"/>
</dbReference>
<gene>
    <name evidence="2" type="ORF">EG240_12950</name>
</gene>
<dbReference type="InterPro" id="IPR021457">
    <property type="entry name" value="DUF3108"/>
</dbReference>
<comment type="caution">
    <text evidence="2">The sequence shown here is derived from an EMBL/GenBank/DDBJ whole genome shotgun (WGS) entry which is preliminary data.</text>
</comment>
<evidence type="ECO:0000313" key="3">
    <source>
        <dbReference type="Proteomes" id="UP000275719"/>
    </source>
</evidence>
<keyword evidence="1" id="KW-0732">Signal</keyword>